<accession>A0A163M4E7</accession>
<reference evidence="2" key="1">
    <citation type="submission" date="2016-04" db="EMBL/GenBank/DDBJ databases">
        <authorList>
            <person name="Evans L.H."/>
            <person name="Alamgir A."/>
            <person name="Owens N."/>
            <person name="Weber N.D."/>
            <person name="Virtaneva K."/>
            <person name="Barbian K."/>
            <person name="Babar A."/>
            <person name="Rosenke K."/>
        </authorList>
    </citation>
    <scope>NUCLEOTIDE SEQUENCE [LARGE SCALE GENOMIC DNA]</scope>
    <source>
        <strain evidence="2">CBS 101.48</strain>
    </source>
</reference>
<dbReference type="PANTHER" id="PTHR47675:SF1">
    <property type="entry name" value="MOLYBDOPTERIN BINDING DOMAIN PROTEIN (AFU_ORTHOLOGUE AFUA_5G11210)"/>
    <property type="match status" value="1"/>
</dbReference>
<dbReference type="EMBL" id="LT553503">
    <property type="protein sequence ID" value="SAM01149.1"/>
    <property type="molecule type" value="Genomic_DNA"/>
</dbReference>
<feature type="domain" description="MoaB/Mog" evidence="1">
    <location>
        <begin position="52"/>
        <end position="218"/>
    </location>
</feature>
<dbReference type="InterPro" id="IPR001453">
    <property type="entry name" value="MoaB/Mog_dom"/>
</dbReference>
<keyword evidence="3" id="KW-1185">Reference proteome</keyword>
<dbReference type="InterPro" id="IPR036425">
    <property type="entry name" value="MoaB/Mog-like_dom_sf"/>
</dbReference>
<dbReference type="Proteomes" id="UP000078561">
    <property type="component" value="Unassembled WGS sequence"/>
</dbReference>
<dbReference type="Pfam" id="PF24102">
    <property type="entry name" value="FLAD1_M"/>
    <property type="match status" value="1"/>
</dbReference>
<organism evidence="2">
    <name type="scientific">Absidia glauca</name>
    <name type="common">Pin mould</name>
    <dbReference type="NCBI Taxonomy" id="4829"/>
    <lineage>
        <taxon>Eukaryota</taxon>
        <taxon>Fungi</taxon>
        <taxon>Fungi incertae sedis</taxon>
        <taxon>Mucoromycota</taxon>
        <taxon>Mucoromycotina</taxon>
        <taxon>Mucoromycetes</taxon>
        <taxon>Mucorales</taxon>
        <taxon>Cunninghamellaceae</taxon>
        <taxon>Absidia</taxon>
    </lineage>
</organism>
<dbReference type="InParanoid" id="A0A163M4E7"/>
<proteinExistence type="predicted"/>
<dbReference type="GO" id="GO:0042726">
    <property type="term" value="P:flavin-containing compound metabolic process"/>
    <property type="evidence" value="ECO:0007669"/>
    <property type="project" value="TreeGrafter"/>
</dbReference>
<name>A0A163M4E7_ABSGL</name>
<evidence type="ECO:0000313" key="2">
    <source>
        <dbReference type="EMBL" id="SAM01149.1"/>
    </source>
</evidence>
<dbReference type="SUPFAM" id="SSF53218">
    <property type="entry name" value="Molybdenum cofactor biosynthesis proteins"/>
    <property type="match status" value="1"/>
</dbReference>
<dbReference type="InterPro" id="IPR056596">
    <property type="entry name" value="FLAD1_M"/>
</dbReference>
<sequence>MSHLFGLALRRRSTTALLSHHNLSFKARTLYPTHRYINSSAPTQVEPSFTAACCIIGDEILNGKTRDSNAYFLSRYLFDLGISLKRVEVIADDYDAISETITRLSSQHDVVFTSGGIGPTHDDISYDAIAKAYSLPLKLDEETCTMMKEKSLGRFPDWSLTDARKRMALFPHPAKILRVDPELWVPIVVVNDNIHILPGIPRLFEGLVKSLRPHLEEALAKKQITGKYYRLEIATELPEGKIAPCLTATQEQVEAQHIKIGSYPKWSTGPDGERVVVSIVGKDEAAVKATAKSIAAEIQGWEYIRKV</sequence>
<dbReference type="GO" id="GO:0047884">
    <property type="term" value="F:FAD diphosphatase activity"/>
    <property type="evidence" value="ECO:0007669"/>
    <property type="project" value="TreeGrafter"/>
</dbReference>
<dbReference type="SMART" id="SM00852">
    <property type="entry name" value="MoCF_biosynth"/>
    <property type="match status" value="1"/>
</dbReference>
<dbReference type="AlphaFoldDB" id="A0A163M4E7"/>
<gene>
    <name evidence="2" type="primary">ABSGL_06886.1 scaffold 8678</name>
</gene>
<dbReference type="Gene3D" id="3.40.980.10">
    <property type="entry name" value="MoaB/Mog-like domain"/>
    <property type="match status" value="1"/>
</dbReference>
<dbReference type="OrthoDB" id="448496at2759"/>
<dbReference type="Pfam" id="PF00994">
    <property type="entry name" value="MoCF_biosynth"/>
    <property type="match status" value="1"/>
</dbReference>
<dbReference type="PANTHER" id="PTHR47675">
    <property type="entry name" value="MOLYBDOPTERIN BINDING DOMAIN PROTEIN (AFU_ORTHOLOGUE AFUA_5G11210)"/>
    <property type="match status" value="1"/>
</dbReference>
<evidence type="ECO:0000313" key="3">
    <source>
        <dbReference type="Proteomes" id="UP000078561"/>
    </source>
</evidence>
<protein>
    <recommendedName>
        <fullName evidence="1">MoaB/Mog domain-containing protein</fullName>
    </recommendedName>
</protein>
<dbReference type="OMA" id="EGWAPGC"/>
<dbReference type="CDD" id="cd00885">
    <property type="entry name" value="cinA"/>
    <property type="match status" value="1"/>
</dbReference>
<evidence type="ECO:0000259" key="1">
    <source>
        <dbReference type="SMART" id="SM00852"/>
    </source>
</evidence>
<dbReference type="STRING" id="4829.A0A163M4E7"/>